<evidence type="ECO:0000313" key="3">
    <source>
        <dbReference type="Proteomes" id="UP000005240"/>
    </source>
</evidence>
<reference evidence="2" key="4">
    <citation type="submission" date="2025-05" db="UniProtKB">
        <authorList>
            <consortium name="EnsemblFungi"/>
        </authorList>
    </citation>
    <scope>IDENTIFICATION</scope>
    <source>
        <strain evidence="2">isolate 1-1 / race 1 (BBBD)</strain>
    </source>
</reference>
<dbReference type="AlphaFoldDB" id="A0A180GW32"/>
<protein>
    <submittedName>
        <fullName evidence="1 2">Uncharacterized protein</fullName>
    </submittedName>
</protein>
<organism evidence="1">
    <name type="scientific">Puccinia triticina (isolate 1-1 / race 1 (BBBD))</name>
    <name type="common">Brown leaf rust fungus</name>
    <dbReference type="NCBI Taxonomy" id="630390"/>
    <lineage>
        <taxon>Eukaryota</taxon>
        <taxon>Fungi</taxon>
        <taxon>Dikarya</taxon>
        <taxon>Basidiomycota</taxon>
        <taxon>Pucciniomycotina</taxon>
        <taxon>Pucciniomycetes</taxon>
        <taxon>Pucciniales</taxon>
        <taxon>Pucciniaceae</taxon>
        <taxon>Puccinia</taxon>
    </lineage>
</organism>
<evidence type="ECO:0000313" key="1">
    <source>
        <dbReference type="EMBL" id="OAV96193.1"/>
    </source>
</evidence>
<dbReference type="EnsemblFungi" id="PTTG_12049-t43_1">
    <property type="protein sequence ID" value="PTTG_12049-t43_1-p1"/>
    <property type="gene ID" value="PTTG_12049"/>
</dbReference>
<name>A0A180GW32_PUCT1</name>
<evidence type="ECO:0000313" key="2">
    <source>
        <dbReference type="EnsemblFungi" id="PTTG_12049-t43_1-p1"/>
    </source>
</evidence>
<reference evidence="1" key="1">
    <citation type="submission" date="2009-11" db="EMBL/GenBank/DDBJ databases">
        <authorList>
            <consortium name="The Broad Institute Genome Sequencing Platform"/>
            <person name="Ward D."/>
            <person name="Feldgarden M."/>
            <person name="Earl A."/>
            <person name="Young S.K."/>
            <person name="Zeng Q."/>
            <person name="Koehrsen M."/>
            <person name="Alvarado L."/>
            <person name="Berlin A."/>
            <person name="Bochicchio J."/>
            <person name="Borenstein D."/>
            <person name="Chapman S.B."/>
            <person name="Chen Z."/>
            <person name="Engels R."/>
            <person name="Freedman E."/>
            <person name="Gellesch M."/>
            <person name="Goldberg J."/>
            <person name="Griggs A."/>
            <person name="Gujja S."/>
            <person name="Heilman E."/>
            <person name="Heiman D."/>
            <person name="Hepburn T."/>
            <person name="Howarth C."/>
            <person name="Jen D."/>
            <person name="Larson L."/>
            <person name="Lewis B."/>
            <person name="Mehta T."/>
            <person name="Park D."/>
            <person name="Pearson M."/>
            <person name="Roberts A."/>
            <person name="Saif S."/>
            <person name="Shea T."/>
            <person name="Shenoy N."/>
            <person name="Sisk P."/>
            <person name="Stolte C."/>
            <person name="Sykes S."/>
            <person name="Thomson T."/>
            <person name="Walk T."/>
            <person name="White J."/>
            <person name="Yandava C."/>
            <person name="Izard J."/>
            <person name="Baranova O.V."/>
            <person name="Blanton J.M."/>
            <person name="Tanner A.C."/>
            <person name="Dewhirst F.E."/>
            <person name="Haas B."/>
            <person name="Nusbaum C."/>
            <person name="Birren B."/>
        </authorList>
    </citation>
    <scope>NUCLEOTIDE SEQUENCE [LARGE SCALE GENOMIC DNA]</scope>
    <source>
        <strain evidence="1">1-1 BBBD Race 1</strain>
    </source>
</reference>
<dbReference type="VEuPathDB" id="FungiDB:PTTG_12049"/>
<reference evidence="2 3" key="3">
    <citation type="journal article" date="2017" name="G3 (Bethesda)">
        <title>Comparative analysis highlights variable genome content of wheat rusts and divergence of the mating loci.</title>
        <authorList>
            <person name="Cuomo C.A."/>
            <person name="Bakkeren G."/>
            <person name="Khalil H.B."/>
            <person name="Panwar V."/>
            <person name="Joly D."/>
            <person name="Linning R."/>
            <person name="Sakthikumar S."/>
            <person name="Song X."/>
            <person name="Adiconis X."/>
            <person name="Fan L."/>
            <person name="Goldberg J.M."/>
            <person name="Levin J.Z."/>
            <person name="Young S."/>
            <person name="Zeng Q."/>
            <person name="Anikster Y."/>
            <person name="Bruce M."/>
            <person name="Wang M."/>
            <person name="Yin C."/>
            <person name="McCallum B."/>
            <person name="Szabo L.J."/>
            <person name="Hulbert S."/>
            <person name="Chen X."/>
            <person name="Fellers J.P."/>
        </authorList>
    </citation>
    <scope>NUCLEOTIDE SEQUENCE</scope>
    <source>
        <strain evidence="2">isolate 1-1 / race 1 (BBBD)</strain>
        <strain evidence="3">Isolate 1-1 / race 1 (BBBD)</strain>
    </source>
</reference>
<proteinExistence type="predicted"/>
<accession>A0A180GW32</accession>
<dbReference type="OrthoDB" id="2512050at2759"/>
<keyword evidence="3" id="KW-1185">Reference proteome</keyword>
<dbReference type="EMBL" id="ADAS02000021">
    <property type="protein sequence ID" value="OAV96193.1"/>
    <property type="molecule type" value="Genomic_DNA"/>
</dbReference>
<sequence length="342" mass="41299">MYNQNMTTKKAVKMFYQKRNTMEIAALSMIKNYDFEFSIDGDWQIRFPCNKGVLRYWKSSPYRTVLKVLDGRDQRYFKYLCLKYFLTMKHFLLDCPTKSMFKDDMLFEVLEESNKIKSSSPDDLKKMKYNVDRYLQIRAYVYKLLNIFQDNLKTGVHNQEQRRRAHGVLEFIEENYDEDILDLPMTVILKEQLLSMTDHFVLLEHLNNILHYLSHTMPEVTKWCPAHQTYIFNLENKDNEDWEALLLKAWEDHDRSKVEKTCEELQMVHEYYQLILSKNKDLLSNLSSKNQWKMIKSVEIIQHKIDHMISDMEYKINQFLSHSYPTLKTSRFTTFKFRQTVL</sequence>
<dbReference type="Proteomes" id="UP000005240">
    <property type="component" value="Unassembled WGS sequence"/>
</dbReference>
<gene>
    <name evidence="1" type="ORF">PTTG_12049</name>
</gene>
<reference evidence="1" key="2">
    <citation type="submission" date="2016-05" db="EMBL/GenBank/DDBJ databases">
        <title>Comparative analysis highlights variable genome content of wheat rusts and divergence of the mating loci.</title>
        <authorList>
            <person name="Cuomo C.A."/>
            <person name="Bakkeren G."/>
            <person name="Szabo L."/>
            <person name="Khalil H."/>
            <person name="Joly D."/>
            <person name="Goldberg J."/>
            <person name="Young S."/>
            <person name="Zeng Q."/>
            <person name="Fellers J."/>
        </authorList>
    </citation>
    <scope>NUCLEOTIDE SEQUENCE [LARGE SCALE GENOMIC DNA]</scope>
    <source>
        <strain evidence="1">1-1 BBBD Race 1</strain>
    </source>
</reference>